<feature type="domain" description="Ubiquitin-like protease family profile" evidence="5">
    <location>
        <begin position="325"/>
        <end position="412"/>
    </location>
</feature>
<accession>A0A8J5SDF8</accession>
<feature type="region of interest" description="Disordered" evidence="4">
    <location>
        <begin position="1"/>
        <end position="60"/>
    </location>
</feature>
<comment type="caution">
    <text evidence="6">The sequence shown here is derived from an EMBL/GenBank/DDBJ whole genome shotgun (WGS) entry which is preliminary data.</text>
</comment>
<reference evidence="6" key="2">
    <citation type="submission" date="2021-02" db="EMBL/GenBank/DDBJ databases">
        <authorList>
            <person name="Kimball J.A."/>
            <person name="Haas M.W."/>
            <person name="Macchietto M."/>
            <person name="Kono T."/>
            <person name="Duquette J."/>
            <person name="Shao M."/>
        </authorList>
    </citation>
    <scope>NUCLEOTIDE SEQUENCE</scope>
    <source>
        <tissue evidence="6">Fresh leaf tissue</tissue>
    </source>
</reference>
<dbReference type="GO" id="GO:0006508">
    <property type="term" value="P:proteolysis"/>
    <property type="evidence" value="ECO:0007669"/>
    <property type="project" value="UniProtKB-KW"/>
</dbReference>
<evidence type="ECO:0000259" key="5">
    <source>
        <dbReference type="PROSITE" id="PS50600"/>
    </source>
</evidence>
<evidence type="ECO:0000313" key="7">
    <source>
        <dbReference type="Proteomes" id="UP000729402"/>
    </source>
</evidence>
<sequence>MNTLSGEIPVGSKRGTVANSQPAGLGFVGSFSSPMTPRAPTTAQADADGDSSGVGGDVTEFSGLTDERLLDSISRSRGMLSLRLPDGGEKMRVRICRMEKELARRMATGPRKDDMTWGPSVEPSCRDDSHAFKDGDKLNWETSPSKCHHNVPTNSTENYGQVDKFAFVKELSYFGQEKNTCLKKVGQSAQTPASHQPKNHAICPKSSGNKKLCMDSNITDNRRKTCFKGSLRNQQKNNSVVLKGIADKLYTKDVTFGRSTMRWEHSKIHIDFRNLFNSNKKNENKDVVLLDDEDMEPTELVDVEVADKWDESKIYYPSRTDRESVELLYSDMKCLEPEEYLKSPVINFYIQYLRKSRTRGDLYMFNTYFYRKLEELSRMGENDDTQFSKLRRWWKNIDIFRKAYIILPIHGM</sequence>
<protein>
    <recommendedName>
        <fullName evidence="5">Ubiquitin-like protease family profile domain-containing protein</fullName>
    </recommendedName>
</protein>
<evidence type="ECO:0000256" key="3">
    <source>
        <dbReference type="ARBA" id="ARBA00022807"/>
    </source>
</evidence>
<dbReference type="EMBL" id="JAAALK010000288">
    <property type="protein sequence ID" value="KAG8055506.1"/>
    <property type="molecule type" value="Genomic_DNA"/>
</dbReference>
<keyword evidence="3" id="KW-0788">Thiol protease</keyword>
<keyword evidence="7" id="KW-1185">Reference proteome</keyword>
<organism evidence="6 7">
    <name type="scientific">Zizania palustris</name>
    <name type="common">Northern wild rice</name>
    <dbReference type="NCBI Taxonomy" id="103762"/>
    <lineage>
        <taxon>Eukaryota</taxon>
        <taxon>Viridiplantae</taxon>
        <taxon>Streptophyta</taxon>
        <taxon>Embryophyta</taxon>
        <taxon>Tracheophyta</taxon>
        <taxon>Spermatophyta</taxon>
        <taxon>Magnoliopsida</taxon>
        <taxon>Liliopsida</taxon>
        <taxon>Poales</taxon>
        <taxon>Poaceae</taxon>
        <taxon>BOP clade</taxon>
        <taxon>Oryzoideae</taxon>
        <taxon>Oryzeae</taxon>
        <taxon>Zizaniinae</taxon>
        <taxon>Zizania</taxon>
    </lineage>
</organism>
<dbReference type="OrthoDB" id="442460at2759"/>
<evidence type="ECO:0000256" key="1">
    <source>
        <dbReference type="ARBA" id="ARBA00022670"/>
    </source>
</evidence>
<keyword evidence="2" id="KW-0378">Hydrolase</keyword>
<gene>
    <name evidence="6" type="ORF">GUJ93_ZPchr0001g32472</name>
</gene>
<evidence type="ECO:0000256" key="4">
    <source>
        <dbReference type="SAM" id="MobiDB-lite"/>
    </source>
</evidence>
<dbReference type="PANTHER" id="PTHR46915:SF14">
    <property type="entry name" value="UBIQUITIN-LIKE-SPECIFIC PROTEASE 1D"/>
    <property type="match status" value="1"/>
</dbReference>
<evidence type="ECO:0000313" key="6">
    <source>
        <dbReference type="EMBL" id="KAG8055506.1"/>
    </source>
</evidence>
<name>A0A8J5SDF8_ZIZPA</name>
<dbReference type="PROSITE" id="PS50600">
    <property type="entry name" value="ULP_PROTEASE"/>
    <property type="match status" value="1"/>
</dbReference>
<dbReference type="AlphaFoldDB" id="A0A8J5SDF8"/>
<dbReference type="InterPro" id="IPR003653">
    <property type="entry name" value="Peptidase_C48_C"/>
</dbReference>
<dbReference type="Pfam" id="PF02902">
    <property type="entry name" value="Peptidase_C48"/>
    <property type="match status" value="1"/>
</dbReference>
<proteinExistence type="predicted"/>
<dbReference type="PANTHER" id="PTHR46915">
    <property type="entry name" value="UBIQUITIN-LIKE PROTEASE 4-RELATED"/>
    <property type="match status" value="1"/>
</dbReference>
<keyword evidence="1" id="KW-0645">Protease</keyword>
<feature type="region of interest" description="Disordered" evidence="4">
    <location>
        <begin position="107"/>
        <end position="129"/>
    </location>
</feature>
<evidence type="ECO:0000256" key="2">
    <source>
        <dbReference type="ARBA" id="ARBA00022801"/>
    </source>
</evidence>
<dbReference type="GO" id="GO:0008234">
    <property type="term" value="F:cysteine-type peptidase activity"/>
    <property type="evidence" value="ECO:0007669"/>
    <property type="project" value="UniProtKB-KW"/>
</dbReference>
<reference evidence="6" key="1">
    <citation type="journal article" date="2021" name="bioRxiv">
        <title>Whole Genome Assembly and Annotation of Northern Wild Rice, Zizania palustris L., Supports a Whole Genome Duplication in the Zizania Genus.</title>
        <authorList>
            <person name="Haas M."/>
            <person name="Kono T."/>
            <person name="Macchietto M."/>
            <person name="Millas R."/>
            <person name="McGilp L."/>
            <person name="Shao M."/>
            <person name="Duquette J."/>
            <person name="Hirsch C.N."/>
            <person name="Kimball J."/>
        </authorList>
    </citation>
    <scope>NUCLEOTIDE SEQUENCE</scope>
    <source>
        <tissue evidence="6">Fresh leaf tissue</tissue>
    </source>
</reference>
<dbReference type="Proteomes" id="UP000729402">
    <property type="component" value="Unassembled WGS sequence"/>
</dbReference>
<feature type="compositionally biased region" description="Polar residues" evidence="4">
    <location>
        <begin position="30"/>
        <end position="44"/>
    </location>
</feature>